<dbReference type="AlphaFoldDB" id="A0A178WN73"/>
<protein>
    <submittedName>
        <fullName evidence="1">Uncharacterized protein</fullName>
    </submittedName>
</protein>
<comment type="caution">
    <text evidence="1">The sequence shown here is derived from an EMBL/GenBank/DDBJ whole genome shotgun (WGS) entry which is preliminary data.</text>
</comment>
<accession>A0A178WN73</accession>
<gene>
    <name evidence="1" type="ordered locus">AXX17_At1g41770</name>
</gene>
<sequence length="113" mass="12953">MRSLVLSTSTTTLLPRVSDGDCDFSLGIIQHHLSMDLLLKLQEHGMISYVILELIHREDVGEVHEEDDVMENITKKTTRMSPKQLIDCSNKLMLKVRDVNFRQVMSQEAKDVL</sequence>
<organism evidence="1 2">
    <name type="scientific">Arabidopsis thaliana</name>
    <name type="common">Mouse-ear cress</name>
    <dbReference type="NCBI Taxonomy" id="3702"/>
    <lineage>
        <taxon>Eukaryota</taxon>
        <taxon>Viridiplantae</taxon>
        <taxon>Streptophyta</taxon>
        <taxon>Embryophyta</taxon>
        <taxon>Tracheophyta</taxon>
        <taxon>Spermatophyta</taxon>
        <taxon>Magnoliopsida</taxon>
        <taxon>eudicotyledons</taxon>
        <taxon>Gunneridae</taxon>
        <taxon>Pentapetalae</taxon>
        <taxon>rosids</taxon>
        <taxon>malvids</taxon>
        <taxon>Brassicales</taxon>
        <taxon>Brassicaceae</taxon>
        <taxon>Camelineae</taxon>
        <taxon>Arabidopsis</taxon>
    </lineage>
</organism>
<dbReference type="EMBL" id="LUHQ01000001">
    <property type="protein sequence ID" value="OAP19760.1"/>
    <property type="molecule type" value="Genomic_DNA"/>
</dbReference>
<name>A0A178WN73_ARATH</name>
<reference evidence="2" key="1">
    <citation type="journal article" date="2016" name="Proc. Natl. Acad. Sci. U.S.A.">
        <title>Chromosome-level assembly of Arabidopsis thaliana Ler reveals the extent of translocation and inversion polymorphisms.</title>
        <authorList>
            <person name="Zapata L."/>
            <person name="Ding J."/>
            <person name="Willing E.M."/>
            <person name="Hartwig B."/>
            <person name="Bezdan D."/>
            <person name="Jiao W.B."/>
            <person name="Patel V."/>
            <person name="Velikkakam James G."/>
            <person name="Koornneef M."/>
            <person name="Ossowski S."/>
            <person name="Schneeberger K."/>
        </authorList>
    </citation>
    <scope>NUCLEOTIDE SEQUENCE [LARGE SCALE GENOMIC DNA]</scope>
    <source>
        <strain evidence="2">cv. Landsberg erecta</strain>
    </source>
</reference>
<dbReference type="Proteomes" id="UP000078284">
    <property type="component" value="Chromosome 1"/>
</dbReference>
<evidence type="ECO:0000313" key="2">
    <source>
        <dbReference type="Proteomes" id="UP000078284"/>
    </source>
</evidence>
<evidence type="ECO:0000313" key="1">
    <source>
        <dbReference type="EMBL" id="OAP19760.1"/>
    </source>
</evidence>
<proteinExistence type="predicted"/>